<keyword evidence="3" id="KW-1185">Reference proteome</keyword>
<feature type="compositionally biased region" description="Polar residues" evidence="1">
    <location>
        <begin position="58"/>
        <end position="78"/>
    </location>
</feature>
<evidence type="ECO:0000313" key="2">
    <source>
        <dbReference type="EMBL" id="EUN23937.1"/>
    </source>
</evidence>
<sequence length="78" mass="8639">MALSYQRHAYKMELTASTRHFTEYKAILYLRLPDGALNPVGERQTDTEPNTPLMPSGATLNPTGELTTERTTPGSLSK</sequence>
<evidence type="ECO:0000313" key="3">
    <source>
        <dbReference type="Proteomes" id="UP000054337"/>
    </source>
</evidence>
<accession>W7EI39</accession>
<dbReference type="GeneID" id="26249227"/>
<dbReference type="RefSeq" id="XP_014553516.1">
    <property type="nucleotide sequence ID" value="XM_014698030.1"/>
</dbReference>
<organism evidence="2 3">
    <name type="scientific">Bipolaris victoriae (strain FI3)</name>
    <name type="common">Victoria blight of oats agent</name>
    <name type="synonym">Cochliobolus victoriae</name>
    <dbReference type="NCBI Taxonomy" id="930091"/>
    <lineage>
        <taxon>Eukaryota</taxon>
        <taxon>Fungi</taxon>
        <taxon>Dikarya</taxon>
        <taxon>Ascomycota</taxon>
        <taxon>Pezizomycotina</taxon>
        <taxon>Dothideomycetes</taxon>
        <taxon>Pleosporomycetidae</taxon>
        <taxon>Pleosporales</taxon>
        <taxon>Pleosporineae</taxon>
        <taxon>Pleosporaceae</taxon>
        <taxon>Bipolaris</taxon>
    </lineage>
</organism>
<reference evidence="2 3" key="1">
    <citation type="journal article" date="2013" name="PLoS Genet.">
        <title>Comparative genome structure, secondary metabolite, and effector coding capacity across Cochliobolus pathogens.</title>
        <authorList>
            <person name="Condon B.J."/>
            <person name="Leng Y."/>
            <person name="Wu D."/>
            <person name="Bushley K.E."/>
            <person name="Ohm R.A."/>
            <person name="Otillar R."/>
            <person name="Martin J."/>
            <person name="Schackwitz W."/>
            <person name="Grimwood J."/>
            <person name="MohdZainudin N."/>
            <person name="Xue C."/>
            <person name="Wang R."/>
            <person name="Manning V.A."/>
            <person name="Dhillon B."/>
            <person name="Tu Z.J."/>
            <person name="Steffenson B.J."/>
            <person name="Salamov A."/>
            <person name="Sun H."/>
            <person name="Lowry S."/>
            <person name="LaButti K."/>
            <person name="Han J."/>
            <person name="Copeland A."/>
            <person name="Lindquist E."/>
            <person name="Barry K."/>
            <person name="Schmutz J."/>
            <person name="Baker S.E."/>
            <person name="Ciuffetti L.M."/>
            <person name="Grigoriev I.V."/>
            <person name="Zhong S."/>
            <person name="Turgeon B.G."/>
        </authorList>
    </citation>
    <scope>NUCLEOTIDE SEQUENCE [LARGE SCALE GENOMIC DNA]</scope>
    <source>
        <strain evidence="2 3">FI3</strain>
    </source>
</reference>
<dbReference type="HOGENOM" id="CLU_2621673_0_0_1"/>
<evidence type="ECO:0000256" key="1">
    <source>
        <dbReference type="SAM" id="MobiDB-lite"/>
    </source>
</evidence>
<dbReference type="Proteomes" id="UP000054337">
    <property type="component" value="Unassembled WGS sequence"/>
</dbReference>
<proteinExistence type="predicted"/>
<feature type="region of interest" description="Disordered" evidence="1">
    <location>
        <begin position="36"/>
        <end position="78"/>
    </location>
</feature>
<name>W7EI39_BIPV3</name>
<protein>
    <submittedName>
        <fullName evidence="2">Uncharacterized protein</fullName>
    </submittedName>
</protein>
<dbReference type="AlphaFoldDB" id="W7EI39"/>
<gene>
    <name evidence="2" type="ORF">COCVIDRAFT_107439</name>
</gene>
<dbReference type="EMBL" id="KI968776">
    <property type="protein sequence ID" value="EUN23937.1"/>
    <property type="molecule type" value="Genomic_DNA"/>
</dbReference>